<organism evidence="2 3">
    <name type="scientific">Paramecium sonneborni</name>
    <dbReference type="NCBI Taxonomy" id="65129"/>
    <lineage>
        <taxon>Eukaryota</taxon>
        <taxon>Sar</taxon>
        <taxon>Alveolata</taxon>
        <taxon>Ciliophora</taxon>
        <taxon>Intramacronucleata</taxon>
        <taxon>Oligohymenophorea</taxon>
        <taxon>Peniculida</taxon>
        <taxon>Parameciidae</taxon>
        <taxon>Paramecium</taxon>
    </lineage>
</organism>
<proteinExistence type="predicted"/>
<reference evidence="2" key="1">
    <citation type="submission" date="2021-01" db="EMBL/GenBank/DDBJ databases">
        <authorList>
            <consortium name="Genoscope - CEA"/>
            <person name="William W."/>
        </authorList>
    </citation>
    <scope>NUCLEOTIDE SEQUENCE</scope>
</reference>
<feature type="region of interest" description="Disordered" evidence="1">
    <location>
        <begin position="1"/>
        <end position="47"/>
    </location>
</feature>
<comment type="caution">
    <text evidence="2">The sequence shown here is derived from an EMBL/GenBank/DDBJ whole genome shotgun (WGS) entry which is preliminary data.</text>
</comment>
<name>A0A8S1NR82_9CILI</name>
<dbReference type="EMBL" id="CAJJDN010000063">
    <property type="protein sequence ID" value="CAD8095048.1"/>
    <property type="molecule type" value="Genomic_DNA"/>
</dbReference>
<keyword evidence="3" id="KW-1185">Reference proteome</keyword>
<dbReference type="Proteomes" id="UP000692954">
    <property type="component" value="Unassembled WGS sequence"/>
</dbReference>
<accession>A0A8S1NR82</accession>
<evidence type="ECO:0000256" key="1">
    <source>
        <dbReference type="SAM" id="MobiDB-lite"/>
    </source>
</evidence>
<evidence type="ECO:0000313" key="3">
    <source>
        <dbReference type="Proteomes" id="UP000692954"/>
    </source>
</evidence>
<dbReference type="AlphaFoldDB" id="A0A8S1NR82"/>
<gene>
    <name evidence="2" type="ORF">PSON_ATCC_30995.1.T0630198</name>
</gene>
<sequence>MCDNSDSSEFYSQSSKQGNKKKDYQQIQQNISDSENEQIKKKAKLNDDSGQIKISRKISDDLIKIFERLPNDQITKLLDVIKVKNSPDLPVQVNLEDLMPKEDDFQLDSQSDSQIGKTRKRRKSKEKECKCCKQVVKRHHCIHTECDKPCQVLEKNKKSKS</sequence>
<protein>
    <submittedName>
        <fullName evidence="2">Uncharacterized protein</fullName>
    </submittedName>
</protein>
<feature type="region of interest" description="Disordered" evidence="1">
    <location>
        <begin position="102"/>
        <end position="126"/>
    </location>
</feature>
<feature type="compositionally biased region" description="Polar residues" evidence="1">
    <location>
        <begin position="1"/>
        <end position="17"/>
    </location>
</feature>
<evidence type="ECO:0000313" key="2">
    <source>
        <dbReference type="EMBL" id="CAD8095048.1"/>
    </source>
</evidence>
<feature type="compositionally biased region" description="Basic and acidic residues" evidence="1">
    <location>
        <begin position="37"/>
        <end position="47"/>
    </location>
</feature>